<evidence type="ECO:0000313" key="2">
    <source>
        <dbReference type="EMBL" id="KAJ8876936.1"/>
    </source>
</evidence>
<dbReference type="InterPro" id="IPR004875">
    <property type="entry name" value="DDE_SF_endonuclease_dom"/>
</dbReference>
<comment type="caution">
    <text evidence="2">The sequence shown here is derived from an EMBL/GenBank/DDBJ whole genome shotgun (WGS) entry which is preliminary data.</text>
</comment>
<dbReference type="Pfam" id="PF03184">
    <property type="entry name" value="DDE_1"/>
    <property type="match status" value="1"/>
</dbReference>
<organism evidence="2 3">
    <name type="scientific">Dryococelus australis</name>
    <dbReference type="NCBI Taxonomy" id="614101"/>
    <lineage>
        <taxon>Eukaryota</taxon>
        <taxon>Metazoa</taxon>
        <taxon>Ecdysozoa</taxon>
        <taxon>Arthropoda</taxon>
        <taxon>Hexapoda</taxon>
        <taxon>Insecta</taxon>
        <taxon>Pterygota</taxon>
        <taxon>Neoptera</taxon>
        <taxon>Polyneoptera</taxon>
        <taxon>Phasmatodea</taxon>
        <taxon>Verophasmatodea</taxon>
        <taxon>Anareolatae</taxon>
        <taxon>Phasmatidae</taxon>
        <taxon>Eurycanthinae</taxon>
        <taxon>Dryococelus</taxon>
    </lineage>
</organism>
<feature type="domain" description="DDE-1" evidence="1">
    <location>
        <begin position="9"/>
        <end position="104"/>
    </location>
</feature>
<accession>A0ABQ9GY78</accession>
<proteinExistence type="predicted"/>
<dbReference type="Proteomes" id="UP001159363">
    <property type="component" value="Chromosome 7"/>
</dbReference>
<dbReference type="PANTHER" id="PTHR19303">
    <property type="entry name" value="TRANSPOSON"/>
    <property type="match status" value="1"/>
</dbReference>
<gene>
    <name evidence="2" type="ORF">PR048_021386</name>
</gene>
<protein>
    <recommendedName>
        <fullName evidence="1">DDE-1 domain-containing protein</fullName>
    </recommendedName>
</protein>
<dbReference type="InterPro" id="IPR050863">
    <property type="entry name" value="CenT-Element_Derived"/>
</dbReference>
<keyword evidence="3" id="KW-1185">Reference proteome</keyword>
<evidence type="ECO:0000259" key="1">
    <source>
        <dbReference type="Pfam" id="PF03184"/>
    </source>
</evidence>
<dbReference type="EMBL" id="JARBHB010000008">
    <property type="protein sequence ID" value="KAJ8876936.1"/>
    <property type="molecule type" value="Genomic_DNA"/>
</dbReference>
<dbReference type="PANTHER" id="PTHR19303:SF16">
    <property type="entry name" value="JERKY PROTEIN HOMOLOG-LIKE"/>
    <property type="match status" value="1"/>
</dbReference>
<reference evidence="2 3" key="1">
    <citation type="submission" date="2023-02" db="EMBL/GenBank/DDBJ databases">
        <title>LHISI_Scaffold_Assembly.</title>
        <authorList>
            <person name="Stuart O.P."/>
            <person name="Cleave R."/>
            <person name="Magrath M.J.L."/>
            <person name="Mikheyev A.S."/>
        </authorList>
    </citation>
    <scope>NUCLEOTIDE SEQUENCE [LARGE SCALE GENOMIC DNA]</scope>
    <source>
        <strain evidence="2">Daus_M_001</strain>
        <tissue evidence="2">Leg muscle</tissue>
    </source>
</reference>
<evidence type="ECO:0000313" key="3">
    <source>
        <dbReference type="Proteomes" id="UP001159363"/>
    </source>
</evidence>
<name>A0ABQ9GY78_9NEOP</name>
<sequence>MRSHLRSVKLEEKALLILDHCPAHPSADLLQSRDGKIKVMFFPKNITTLIQPFKAHYCRELLSAIVNSDDEIEIYLKSDKLKGAVCSVGLAWESLSQATIQHCWKKCYFAVSERKNSEGDETFLGFADCDVQSAHRILDISMTLEDLVSWTDCDSIEPVSETVNEQDIITAVGNNHNYGDGDECESEG</sequence>